<feature type="transmembrane region" description="Helical" evidence="1">
    <location>
        <begin position="7"/>
        <end position="23"/>
    </location>
</feature>
<reference evidence="2" key="1">
    <citation type="submission" date="2013-08" db="EMBL/GenBank/DDBJ databases">
        <authorList>
            <person name="Mendez C."/>
            <person name="Richter M."/>
            <person name="Ferrer M."/>
            <person name="Sanchez J."/>
        </authorList>
    </citation>
    <scope>NUCLEOTIDE SEQUENCE</scope>
</reference>
<dbReference type="GO" id="GO:0016740">
    <property type="term" value="F:transferase activity"/>
    <property type="evidence" value="ECO:0007669"/>
    <property type="project" value="UniProtKB-KW"/>
</dbReference>
<dbReference type="Gene3D" id="3.40.50.12610">
    <property type="match status" value="1"/>
</dbReference>
<dbReference type="EMBL" id="AUZY01006997">
    <property type="protein sequence ID" value="EQD51972.1"/>
    <property type="molecule type" value="Genomic_DNA"/>
</dbReference>
<keyword evidence="2" id="KW-0808">Transferase</keyword>
<feature type="non-terminal residue" evidence="2">
    <location>
        <position position="1"/>
    </location>
</feature>
<accession>T1A4T0</accession>
<dbReference type="AlphaFoldDB" id="T1A4T0"/>
<keyword evidence="1" id="KW-1133">Transmembrane helix</keyword>
<sequence length="485" mass="52836">RNKFQRWLTLFLVFGLLSLYLPFSASKFLLLGAPAFALLPAFAIKRLWDIGRYSEMRESMSSLTEERRSRWRAFRRSVKPHHVLVILVVVGLLVPNVWYAMDAGIPSNQKSQYSVQIYQSLPSWLQASGAGASGYYLGAAGSSIDTPNLYDSAAYNWLATQDANVPAPQRPAFISWWDYGFQAIDQGQHPAVADNFQNGIDPSGQFLLSQNESIAIGVLISTLLVGAQGQPGATLSPSIDQILASDGVSPTVINGFLVNLTTDYYQVINNPQIFLPVNPNTLTSLNAMYMVISYYIADVLPLSGVSKLYNDIQAYTGWSIRYAMSDSRLFPFSGQSTGIYYAPADLTGRVIDSGGNPSTYFNVTILGSDGNYYAEGTLPPTVSAVQYYINYFAPFYNSMIYHIYIGYNGTDIGLANGIPGLEGAAASSPIEPGWMLQHFEVAYKTAYYCPPGETSSNPNCNVAMNLPTATALAAKTNGTADTSAT</sequence>
<evidence type="ECO:0000256" key="1">
    <source>
        <dbReference type="SAM" id="Phobius"/>
    </source>
</evidence>
<reference evidence="2" key="2">
    <citation type="journal article" date="2014" name="ISME J.">
        <title>Microbial stratification in low pH oxic and suboxic macroscopic growths along an acid mine drainage.</title>
        <authorList>
            <person name="Mendez-Garcia C."/>
            <person name="Mesa V."/>
            <person name="Sprenger R.R."/>
            <person name="Richter M."/>
            <person name="Diez M.S."/>
            <person name="Solano J."/>
            <person name="Bargiela R."/>
            <person name="Golyshina O.V."/>
            <person name="Manteca A."/>
            <person name="Ramos J.L."/>
            <person name="Gallego J.R."/>
            <person name="Llorente I."/>
            <person name="Martins Dos Santos V.A."/>
            <person name="Jensen O.N."/>
            <person name="Pelaez A.I."/>
            <person name="Sanchez J."/>
            <person name="Ferrer M."/>
        </authorList>
    </citation>
    <scope>NUCLEOTIDE SEQUENCE</scope>
</reference>
<evidence type="ECO:0000313" key="2">
    <source>
        <dbReference type="EMBL" id="EQD51972.1"/>
    </source>
</evidence>
<proteinExistence type="predicted"/>
<keyword evidence="1" id="KW-0812">Transmembrane</keyword>
<organism evidence="2">
    <name type="scientific">mine drainage metagenome</name>
    <dbReference type="NCBI Taxonomy" id="410659"/>
    <lineage>
        <taxon>unclassified sequences</taxon>
        <taxon>metagenomes</taxon>
        <taxon>ecological metagenomes</taxon>
    </lineage>
</organism>
<feature type="non-terminal residue" evidence="2">
    <location>
        <position position="485"/>
    </location>
</feature>
<feature type="transmembrane region" description="Helical" evidence="1">
    <location>
        <begin position="29"/>
        <end position="48"/>
    </location>
</feature>
<protein>
    <submittedName>
        <fullName evidence="2">Oligosaccharyl transferase STT3 subunit family</fullName>
    </submittedName>
</protein>
<name>T1A4T0_9ZZZZ</name>
<gene>
    <name evidence="2" type="ORF">B1B_10783</name>
</gene>
<keyword evidence="1" id="KW-0472">Membrane</keyword>
<feature type="transmembrane region" description="Helical" evidence="1">
    <location>
        <begin position="82"/>
        <end position="101"/>
    </location>
</feature>
<comment type="caution">
    <text evidence="2">The sequence shown here is derived from an EMBL/GenBank/DDBJ whole genome shotgun (WGS) entry which is preliminary data.</text>
</comment>